<dbReference type="GO" id="GO:0005524">
    <property type="term" value="F:ATP binding"/>
    <property type="evidence" value="ECO:0007669"/>
    <property type="project" value="UniProtKB-UniRule"/>
</dbReference>
<dbReference type="InterPro" id="IPR059000">
    <property type="entry name" value="ATPase_P-type_domA"/>
</dbReference>
<comment type="subcellular location">
    <subcellularLocation>
        <location evidence="1">Cell membrane</location>
        <topology evidence="1">Multi-pass membrane protein</topology>
    </subcellularLocation>
</comment>
<feature type="transmembrane region" description="Helical" evidence="12">
    <location>
        <begin position="162"/>
        <end position="185"/>
    </location>
</feature>
<dbReference type="InterPro" id="IPR023299">
    <property type="entry name" value="ATPase_P-typ_cyto_dom_N"/>
</dbReference>
<feature type="transmembrane region" description="Helical" evidence="12">
    <location>
        <begin position="205"/>
        <end position="223"/>
    </location>
</feature>
<evidence type="ECO:0000256" key="7">
    <source>
        <dbReference type="ARBA" id="ARBA00022967"/>
    </source>
</evidence>
<feature type="transmembrane region" description="Helical" evidence="12">
    <location>
        <begin position="358"/>
        <end position="380"/>
    </location>
</feature>
<keyword evidence="3 12" id="KW-0812">Transmembrane</keyword>
<feature type="transmembrane region" description="Helical" evidence="12">
    <location>
        <begin position="712"/>
        <end position="731"/>
    </location>
</feature>
<gene>
    <name evidence="14" type="ORF">C0Z10_11780</name>
</gene>
<reference evidence="15" key="1">
    <citation type="submission" date="2017-12" db="EMBL/GenBank/DDBJ databases">
        <title>Whole genome sequencing of Acidipropionibacterium jensenii strains JS279 and JS280.</title>
        <authorList>
            <person name="Deptula P."/>
            <person name="Laine P."/>
            <person name="Smolander O.-P."/>
            <person name="Paulin L."/>
            <person name="Auvinen P."/>
            <person name="Varmanen P."/>
        </authorList>
    </citation>
    <scope>NUCLEOTIDE SEQUENCE [LARGE SCALE GENOMIC DNA]</scope>
    <source>
        <strain evidence="15">JS280</strain>
    </source>
</reference>
<feature type="transmembrane region" description="Helical" evidence="12">
    <location>
        <begin position="101"/>
        <end position="118"/>
    </location>
</feature>
<dbReference type="EMBL" id="CP025570">
    <property type="protein sequence ID" value="AZZ40310.1"/>
    <property type="molecule type" value="Genomic_DNA"/>
</dbReference>
<dbReference type="InterPro" id="IPR044492">
    <property type="entry name" value="P_typ_ATPase_HD_dom"/>
</dbReference>
<dbReference type="Gene3D" id="2.70.150.10">
    <property type="entry name" value="Calcium-transporting ATPase, cytoplasmic transduction domain A"/>
    <property type="match status" value="1"/>
</dbReference>
<dbReference type="NCBIfam" id="TIGR01511">
    <property type="entry name" value="ATPase-IB1_Cu"/>
    <property type="match status" value="1"/>
</dbReference>
<dbReference type="FunFam" id="2.70.150.10:FF:000002">
    <property type="entry name" value="Copper-transporting ATPase 1, putative"/>
    <property type="match status" value="1"/>
</dbReference>
<evidence type="ECO:0000256" key="2">
    <source>
        <dbReference type="ARBA" id="ARBA00006024"/>
    </source>
</evidence>
<dbReference type="PROSITE" id="PS01047">
    <property type="entry name" value="HMA_1"/>
    <property type="match status" value="1"/>
</dbReference>
<dbReference type="SFLD" id="SFLDG00002">
    <property type="entry name" value="C1.7:_P-type_atpase_like"/>
    <property type="match status" value="1"/>
</dbReference>
<dbReference type="InterPro" id="IPR023298">
    <property type="entry name" value="ATPase_P-typ_TM_dom_sf"/>
</dbReference>
<dbReference type="InterPro" id="IPR008250">
    <property type="entry name" value="ATPase_P-typ_transduc_dom_A_sf"/>
</dbReference>
<keyword evidence="6 12" id="KW-0067">ATP-binding</keyword>
<dbReference type="NCBIfam" id="TIGR01494">
    <property type="entry name" value="ATPase_P-type"/>
    <property type="match status" value="2"/>
</dbReference>
<dbReference type="InterPro" id="IPR036163">
    <property type="entry name" value="HMA_dom_sf"/>
</dbReference>
<evidence type="ECO:0000256" key="4">
    <source>
        <dbReference type="ARBA" id="ARBA00022723"/>
    </source>
</evidence>
<dbReference type="PROSITE" id="PS50846">
    <property type="entry name" value="HMA_2"/>
    <property type="match status" value="1"/>
</dbReference>
<feature type="transmembrane region" description="Helical" evidence="12">
    <location>
        <begin position="124"/>
        <end position="142"/>
    </location>
</feature>
<dbReference type="CDD" id="cd00371">
    <property type="entry name" value="HMA"/>
    <property type="match status" value="1"/>
</dbReference>
<dbReference type="GO" id="GO:0005886">
    <property type="term" value="C:plasma membrane"/>
    <property type="evidence" value="ECO:0007669"/>
    <property type="project" value="UniProtKB-SubCell"/>
</dbReference>
<evidence type="ECO:0000256" key="3">
    <source>
        <dbReference type="ARBA" id="ARBA00022692"/>
    </source>
</evidence>
<dbReference type="KEGG" id="aji:C0Z10_11780"/>
<evidence type="ECO:0000256" key="6">
    <source>
        <dbReference type="ARBA" id="ARBA00022840"/>
    </source>
</evidence>
<dbReference type="FunFam" id="3.30.70.100:FF:000005">
    <property type="entry name" value="Copper-exporting P-type ATPase A"/>
    <property type="match status" value="1"/>
</dbReference>
<keyword evidence="7" id="KW-1278">Translocase</keyword>
<dbReference type="SFLD" id="SFLDF00027">
    <property type="entry name" value="p-type_atpase"/>
    <property type="match status" value="1"/>
</dbReference>
<evidence type="ECO:0000259" key="13">
    <source>
        <dbReference type="PROSITE" id="PS50846"/>
    </source>
</evidence>
<dbReference type="Pfam" id="PF00403">
    <property type="entry name" value="HMA"/>
    <property type="match status" value="1"/>
</dbReference>
<keyword evidence="8 12" id="KW-1133">Transmembrane helix</keyword>
<sequence>MTATSTDGRTADRPSSRRSIDLDIQGMSCASCAARITKKLNRIDGVNATVNYATARAHALVPAGTSAQDLIDVVQRTGYDASVPTPESAVPDRAAELRVRLIVSALLSIPVMVVSMAPPLQFPGWQWVALAMTLPVVFWCGLPFHRATWANLKHGATSMDTLISMGSLAALGWSVWALLFGHAGMIGMRHAVHLTLARGDAGSTIYLEAACALVTFILAGRFIEARSRREAGSALTALMAMGAKSVRILGADGTETETPISALGVGQRFVVRPGEKVAADGVVVEGSSAVDASLVTGESVPMEVGPGDRVIGATVNTSGRLVVEATAVGSDTQLAQIARLVEQAQVGRSATQDLADKVSSVFVPTVIALAVIVLAIWLLIGEGATAAFTAAVAVLIIACPCALGLATPTALLAGTGRGARMGIVIRGPEALERAHGIDTVVMDKTGTLTTGTMGVAQLLDAGGAVLEASSAQGRPAAERLLAVGAALESGSEHPIARAVLAEASRLGVRVAPVDDFTALAGTGVRAVVDGRDGLAGRPQLLRDAGVTIPAGLDDAVDRSAAQGRTVVVVALGGELLGAILVADTLRQTSSSAIGRLHSDGIRTVLLTGDNAGAAQFVADQVGIDEVHADVRPAGKLSVIEQLRGQGRKVAMVGDGVNDAAALAGADLGVSMGTGTDVAIAASDITLTRGDLGLAVDALHLSRATLRTIHQNLFWAFAYNVVAIPVAALGYLNPMVAAAAMAFSSVFVVTNSVRLTRFRIRH</sequence>
<protein>
    <recommendedName>
        <fullName evidence="11">Cation-transporting P-type ATPase B</fullName>
    </recommendedName>
</protein>
<name>A0A3T0S1R4_9ACTN</name>
<dbReference type="Gene3D" id="3.40.50.1000">
    <property type="entry name" value="HAD superfamily/HAD-like"/>
    <property type="match status" value="1"/>
</dbReference>
<feature type="transmembrane region" description="Helical" evidence="12">
    <location>
        <begin position="386"/>
        <end position="413"/>
    </location>
</feature>
<evidence type="ECO:0000256" key="1">
    <source>
        <dbReference type="ARBA" id="ARBA00004651"/>
    </source>
</evidence>
<keyword evidence="5 12" id="KW-0547">Nucleotide-binding</keyword>
<evidence type="ECO:0000313" key="14">
    <source>
        <dbReference type="EMBL" id="AZZ40310.1"/>
    </source>
</evidence>
<dbReference type="PANTHER" id="PTHR43520:SF8">
    <property type="entry name" value="P-TYPE CU(+) TRANSPORTER"/>
    <property type="match status" value="1"/>
</dbReference>
<dbReference type="InterPro" id="IPR036412">
    <property type="entry name" value="HAD-like_sf"/>
</dbReference>
<dbReference type="SUPFAM" id="SSF81665">
    <property type="entry name" value="Calcium ATPase, transmembrane domain M"/>
    <property type="match status" value="1"/>
</dbReference>
<dbReference type="InterPro" id="IPR006121">
    <property type="entry name" value="HMA_dom"/>
</dbReference>
<comment type="catalytic activity">
    <reaction evidence="10">
        <text>ATP + H2O = ADP + phosphate + H(+)</text>
        <dbReference type="Rhea" id="RHEA:13065"/>
        <dbReference type="ChEBI" id="CHEBI:15377"/>
        <dbReference type="ChEBI" id="CHEBI:15378"/>
        <dbReference type="ChEBI" id="CHEBI:30616"/>
        <dbReference type="ChEBI" id="CHEBI:43474"/>
        <dbReference type="ChEBI" id="CHEBI:456216"/>
    </reaction>
</comment>
<dbReference type="InterPro" id="IPR023214">
    <property type="entry name" value="HAD_sf"/>
</dbReference>
<dbReference type="SUPFAM" id="SSF55008">
    <property type="entry name" value="HMA, heavy metal-associated domain"/>
    <property type="match status" value="1"/>
</dbReference>
<dbReference type="PRINTS" id="PR00943">
    <property type="entry name" value="CUATPASE"/>
</dbReference>
<dbReference type="InterPro" id="IPR027256">
    <property type="entry name" value="P-typ_ATPase_IB"/>
</dbReference>
<proteinExistence type="inferred from homology"/>
<keyword evidence="12" id="KW-1003">Cell membrane</keyword>
<evidence type="ECO:0000256" key="12">
    <source>
        <dbReference type="RuleBase" id="RU362081"/>
    </source>
</evidence>
<dbReference type="InterPro" id="IPR017969">
    <property type="entry name" value="Heavy-metal-associated_CS"/>
</dbReference>
<dbReference type="PROSITE" id="PS00154">
    <property type="entry name" value="ATPASE_E1_E2"/>
    <property type="match status" value="1"/>
</dbReference>
<keyword evidence="4 12" id="KW-0479">Metal-binding</keyword>
<accession>A0A3T0S1R4</accession>
<evidence type="ECO:0000256" key="5">
    <source>
        <dbReference type="ARBA" id="ARBA00022741"/>
    </source>
</evidence>
<evidence type="ECO:0000256" key="9">
    <source>
        <dbReference type="ARBA" id="ARBA00023136"/>
    </source>
</evidence>
<evidence type="ECO:0000256" key="11">
    <source>
        <dbReference type="ARBA" id="ARBA00074171"/>
    </source>
</evidence>
<keyword evidence="9 12" id="KW-0472">Membrane</keyword>
<dbReference type="NCBIfam" id="TIGR01525">
    <property type="entry name" value="ATPase-IB_hvy"/>
    <property type="match status" value="1"/>
</dbReference>
<dbReference type="InterPro" id="IPR018303">
    <property type="entry name" value="ATPase_P-typ_P_site"/>
</dbReference>
<dbReference type="Pfam" id="PF00702">
    <property type="entry name" value="Hydrolase"/>
    <property type="match status" value="1"/>
</dbReference>
<dbReference type="Pfam" id="PF00122">
    <property type="entry name" value="E1-E2_ATPase"/>
    <property type="match status" value="1"/>
</dbReference>
<dbReference type="GO" id="GO:0016887">
    <property type="term" value="F:ATP hydrolysis activity"/>
    <property type="evidence" value="ECO:0007669"/>
    <property type="project" value="InterPro"/>
</dbReference>
<organism evidence="14 15">
    <name type="scientific">Acidipropionibacterium jensenii</name>
    <dbReference type="NCBI Taxonomy" id="1749"/>
    <lineage>
        <taxon>Bacteria</taxon>
        <taxon>Bacillati</taxon>
        <taxon>Actinomycetota</taxon>
        <taxon>Actinomycetes</taxon>
        <taxon>Propionibacteriales</taxon>
        <taxon>Propionibacteriaceae</taxon>
        <taxon>Acidipropionibacterium</taxon>
    </lineage>
</organism>
<dbReference type="NCBIfam" id="TIGR01512">
    <property type="entry name" value="ATPase-IB2_Cd"/>
    <property type="match status" value="1"/>
</dbReference>
<dbReference type="GO" id="GO:0055070">
    <property type="term" value="P:copper ion homeostasis"/>
    <property type="evidence" value="ECO:0007669"/>
    <property type="project" value="TreeGrafter"/>
</dbReference>
<dbReference type="RefSeq" id="WP_097799506.1">
    <property type="nucleotide sequence ID" value="NZ_CP025570.1"/>
</dbReference>
<dbReference type="SFLD" id="SFLDS00003">
    <property type="entry name" value="Haloacid_Dehalogenase"/>
    <property type="match status" value="1"/>
</dbReference>
<dbReference type="AlphaFoldDB" id="A0A3T0S1R4"/>
<dbReference type="Proteomes" id="UP000285875">
    <property type="component" value="Chromosome"/>
</dbReference>
<dbReference type="InterPro" id="IPR001757">
    <property type="entry name" value="P_typ_ATPase"/>
</dbReference>
<dbReference type="SUPFAM" id="SSF81653">
    <property type="entry name" value="Calcium ATPase, transduction domain A"/>
    <property type="match status" value="1"/>
</dbReference>
<evidence type="ECO:0000256" key="8">
    <source>
        <dbReference type="ARBA" id="ARBA00022989"/>
    </source>
</evidence>
<dbReference type="Gene3D" id="3.40.1110.10">
    <property type="entry name" value="Calcium-transporting ATPase, cytoplasmic domain N"/>
    <property type="match status" value="1"/>
</dbReference>
<feature type="domain" description="HMA" evidence="13">
    <location>
        <begin position="18"/>
        <end position="82"/>
    </location>
</feature>
<dbReference type="GO" id="GO:0005507">
    <property type="term" value="F:copper ion binding"/>
    <property type="evidence" value="ECO:0007669"/>
    <property type="project" value="TreeGrafter"/>
</dbReference>
<dbReference type="GO" id="GO:0043682">
    <property type="term" value="F:P-type divalent copper transporter activity"/>
    <property type="evidence" value="ECO:0007669"/>
    <property type="project" value="TreeGrafter"/>
</dbReference>
<dbReference type="PANTHER" id="PTHR43520">
    <property type="entry name" value="ATP7, ISOFORM B"/>
    <property type="match status" value="1"/>
</dbReference>
<dbReference type="CDD" id="cd02094">
    <property type="entry name" value="P-type_ATPase_Cu-like"/>
    <property type="match status" value="1"/>
</dbReference>
<evidence type="ECO:0000256" key="10">
    <source>
        <dbReference type="ARBA" id="ARBA00049360"/>
    </source>
</evidence>
<feature type="transmembrane region" description="Helical" evidence="12">
    <location>
        <begin position="737"/>
        <end position="755"/>
    </location>
</feature>
<evidence type="ECO:0000313" key="15">
    <source>
        <dbReference type="Proteomes" id="UP000285875"/>
    </source>
</evidence>
<dbReference type="PRINTS" id="PR00119">
    <property type="entry name" value="CATATPASE"/>
</dbReference>
<dbReference type="SUPFAM" id="SSF56784">
    <property type="entry name" value="HAD-like"/>
    <property type="match status" value="1"/>
</dbReference>
<comment type="similarity">
    <text evidence="2 12">Belongs to the cation transport ATPase (P-type) (TC 3.A.3) family. Type IB subfamily.</text>
</comment>
<dbReference type="Gene3D" id="3.30.70.100">
    <property type="match status" value="1"/>
</dbReference>